<keyword evidence="2" id="KW-1185">Reference proteome</keyword>
<evidence type="ECO:0000313" key="2">
    <source>
        <dbReference type="Proteomes" id="UP001183127"/>
    </source>
</evidence>
<organism evidence="1 2">
    <name type="scientific">Pseudomonas entomophila</name>
    <dbReference type="NCBI Taxonomy" id="312306"/>
    <lineage>
        <taxon>Bacteria</taxon>
        <taxon>Pseudomonadati</taxon>
        <taxon>Pseudomonadota</taxon>
        <taxon>Gammaproteobacteria</taxon>
        <taxon>Pseudomonadales</taxon>
        <taxon>Pseudomonadaceae</taxon>
        <taxon>Pseudomonas</taxon>
    </lineage>
</organism>
<gene>
    <name evidence="1" type="ORF">RAH46_06725</name>
</gene>
<protein>
    <submittedName>
        <fullName evidence="1">Uncharacterized protein</fullName>
    </submittedName>
</protein>
<dbReference type="Proteomes" id="UP001183127">
    <property type="component" value="Chromosome"/>
</dbReference>
<name>A0ABY9QV32_9PSED</name>
<dbReference type="EMBL" id="CP132921">
    <property type="protein sequence ID" value="WMW07025.1"/>
    <property type="molecule type" value="Genomic_DNA"/>
</dbReference>
<accession>A0ABY9QV32</accession>
<evidence type="ECO:0000313" key="1">
    <source>
        <dbReference type="EMBL" id="WMW07025.1"/>
    </source>
</evidence>
<reference evidence="1 2" key="1">
    <citation type="submission" date="2023-08" db="EMBL/GenBank/DDBJ databases">
        <title>Complete Genome Sequence of Pseudomonas entomophila TVIN A01.</title>
        <authorList>
            <person name="Shelke T."/>
            <person name="Mahar N.S."/>
            <person name="Gupta I."/>
            <person name="Gupta V."/>
        </authorList>
    </citation>
    <scope>NUCLEOTIDE SEQUENCE [LARGE SCALE GENOMIC DNA]</scope>
    <source>
        <strain evidence="1 2">TVIN-A01</strain>
    </source>
</reference>
<dbReference type="RefSeq" id="WP_011535624.1">
    <property type="nucleotide sequence ID" value="NZ_CP132921.1"/>
</dbReference>
<sequence>MAVEGLEHLHWQDVMDDFDPDHHVDFILVNATGTVPTATD</sequence>
<proteinExistence type="predicted"/>